<name>A0A0M9ARP0_9EURY</name>
<dbReference type="STRING" id="1765655.AMR74_05905"/>
<dbReference type="AlphaFoldDB" id="A0A0M9ARP0"/>
<protein>
    <submittedName>
        <fullName evidence="2">Uncharacterized protein</fullName>
    </submittedName>
</protein>
<sequence length="197" mass="20851">MTAATELGNNTGLSIREAQAGMMGIPTSGSFSLRLELQNDSGEKYEVDAEIYTNAQPNDSDGNPAGFKVGNTYDPNNFEDPIYVSYEYVDTETGEKTSDFTQLVNPFTVLEATDPEGNSVEEVTPESKTAQSADVESIEKELESIREEQRRLLEQSQEPTGGAGAGFFTGSGPSTGVVAAVVGGIGVLYALTQGGTN</sequence>
<feature type="region of interest" description="Disordered" evidence="1">
    <location>
        <begin position="115"/>
        <end position="169"/>
    </location>
</feature>
<reference evidence="2 3" key="1">
    <citation type="submission" date="2015-08" db="EMBL/GenBank/DDBJ databases">
        <title>Genomes of Isolates from Cabo Rojo, PR.</title>
        <authorList>
            <person name="Sanchez-Nieves R.L."/>
            <person name="Montalvo-Rodriguez R."/>
        </authorList>
    </citation>
    <scope>NUCLEOTIDE SEQUENCE [LARGE SCALE GENOMIC DNA]</scope>
    <source>
        <strain evidence="2 3">5</strain>
    </source>
</reference>
<keyword evidence="3" id="KW-1185">Reference proteome</keyword>
<evidence type="ECO:0000256" key="1">
    <source>
        <dbReference type="SAM" id="MobiDB-lite"/>
    </source>
</evidence>
<gene>
    <name evidence="2" type="ORF">AMR74_05905</name>
</gene>
<accession>A0A0M9ARP0</accession>
<feature type="compositionally biased region" description="Basic and acidic residues" evidence="1">
    <location>
        <begin position="137"/>
        <end position="153"/>
    </location>
</feature>
<dbReference type="Proteomes" id="UP000037747">
    <property type="component" value="Unassembled WGS sequence"/>
</dbReference>
<dbReference type="PATRIC" id="fig|1705389.3.peg.3145"/>
<organism evidence="2 3">
    <name type="scientific">Halorubrum tropicale</name>
    <dbReference type="NCBI Taxonomy" id="1765655"/>
    <lineage>
        <taxon>Archaea</taxon>
        <taxon>Methanobacteriati</taxon>
        <taxon>Methanobacteriota</taxon>
        <taxon>Stenosarchaea group</taxon>
        <taxon>Halobacteria</taxon>
        <taxon>Halobacteriales</taxon>
        <taxon>Haloferacaceae</taxon>
        <taxon>Halorubrum</taxon>
    </lineage>
</organism>
<proteinExistence type="predicted"/>
<dbReference type="EMBL" id="LIST01000002">
    <property type="protein sequence ID" value="KOX96958.1"/>
    <property type="molecule type" value="Genomic_DNA"/>
</dbReference>
<comment type="caution">
    <text evidence="2">The sequence shown here is derived from an EMBL/GenBank/DDBJ whole genome shotgun (WGS) entry which is preliminary data.</text>
</comment>
<evidence type="ECO:0000313" key="2">
    <source>
        <dbReference type="EMBL" id="KOX96958.1"/>
    </source>
</evidence>
<evidence type="ECO:0000313" key="3">
    <source>
        <dbReference type="Proteomes" id="UP000037747"/>
    </source>
</evidence>